<feature type="domain" description="IBB" evidence="14">
    <location>
        <begin position="30"/>
        <end position="93"/>
    </location>
</feature>
<feature type="transmembrane region" description="Helical" evidence="12">
    <location>
        <begin position="891"/>
        <end position="912"/>
    </location>
</feature>
<feature type="repeat" description="ARM" evidence="9">
    <location>
        <begin position="191"/>
        <end position="219"/>
    </location>
</feature>
<reference evidence="15 16" key="1">
    <citation type="submission" date="2022-12" db="EMBL/GenBank/DDBJ databases">
        <title>Chromosome-level genome assembly of true bugs.</title>
        <authorList>
            <person name="Ma L."/>
            <person name="Li H."/>
        </authorList>
    </citation>
    <scope>NUCLEOTIDE SEQUENCE [LARGE SCALE GENOMIC DNA]</scope>
    <source>
        <strain evidence="15">Lab_2022b</strain>
    </source>
</reference>
<dbReference type="Gene3D" id="1.20.5.690">
    <property type="entry name" value="Importin-alpha, importin-beta-binding domain"/>
    <property type="match status" value="1"/>
</dbReference>
<dbReference type="GO" id="GO:0061608">
    <property type="term" value="F:nuclear import signal receptor activity"/>
    <property type="evidence" value="ECO:0007669"/>
    <property type="project" value="InterPro"/>
</dbReference>
<evidence type="ECO:0000256" key="5">
    <source>
        <dbReference type="ARBA" id="ARBA00022737"/>
    </source>
</evidence>
<evidence type="ECO:0000256" key="2">
    <source>
        <dbReference type="ARBA" id="ARBA00010394"/>
    </source>
</evidence>
<name>A0AAW1D9I7_9HEMI</name>
<feature type="transmembrane region" description="Helical" evidence="12">
    <location>
        <begin position="1115"/>
        <end position="1136"/>
    </location>
</feature>
<feature type="transmembrane region" description="Helical" evidence="12">
    <location>
        <begin position="710"/>
        <end position="740"/>
    </location>
</feature>
<feature type="coiled-coil region" evidence="11">
    <location>
        <begin position="57"/>
        <end position="91"/>
    </location>
</feature>
<dbReference type="InterPro" id="IPR004776">
    <property type="entry name" value="Mem_transp_PIN-like"/>
</dbReference>
<dbReference type="GO" id="GO:0055085">
    <property type="term" value="P:transmembrane transport"/>
    <property type="evidence" value="ECO:0007669"/>
    <property type="project" value="InterPro"/>
</dbReference>
<dbReference type="SUPFAM" id="SSF46785">
    <property type="entry name" value="Winged helix' DNA-binding domain"/>
    <property type="match status" value="1"/>
</dbReference>
<keyword evidence="5" id="KW-0677">Repeat</keyword>
<comment type="caution">
    <text evidence="15">The sequence shown here is derived from an EMBL/GenBank/DDBJ whole genome shotgun (WGS) entry which is preliminary data.</text>
</comment>
<dbReference type="FunFam" id="1.25.10.10:FF:000009">
    <property type="entry name" value="Importin subunit alpha"/>
    <property type="match status" value="1"/>
</dbReference>
<sequence length="1293" mass="143790">MLINVKNKKLFFYLSEFLDFTFTVSRPSKLKKVFKMPSKENNSLNRLRNFKNKGRDCDEMRRRRNEVAVELRKMKKEEQLLKKRNMSLMDEMSDRLHENNLQLPSTIEEITEGMRSSDPQLQLLATQAARKTLSREKNPPIDVLINSGLVPRCIEFLSYSNHPSLQFEAAWALTNVASGTSDQTMTVVDGGAIPKLVTLLSSPEHHVAEQAVWALGNIAGDGATTRDLVLQHNALPALLDLIKPDTSIMFLRNIVWSLSNLCRNKNPPPPFNIVRQCLPYLCKLLYYNDNDVLADSCWALSYLTDGPNEKIQAVVDTGIVIRLVELLSSTETPVLTPALRTVGNIVTGNDAQTDSVINAGALRHLAALLGHDRQNIVKEAAWTISNITAGNVDQIEKVISAGIIEPLLQVLKKGDFRSQKEAAWAVTNLTSGGSCQQLALLVRSGAIPYMCDLLDSKEWKTVIVVLDGLQNILSAAEKSGELESVSLMVEECGGLDKLENLQHHENEQVYHKSGNIIDAFFSSTDVADSPNQENVKFNERMSVSLDNEVPFENLYPALIECFGVIICGYVAGRLGVITEQQSSGLATFVGTFSLPSLIFLSLATLDLSSVCWYFLLSIFVAKALVFASVLLISLLVTRPIDPGKSGLYAIFCTQSNDFAIGYPIVMSVYGKDHPFVSYLYLLAPVSLVMLNPIAFFLMEITKRKGQNASTLQLLFCTITSIATNPVVLMTALGIIGNFIFHHQVPVAISSMLNAFGTAFTASALFLLGLRMVGNVRNFRGEALLVPAILIAVKELALPLVIREVSSLILNSAKINSTESTAMSTYGFLYGTFPSAPGVFVYATSYSLEVELIAGAMVACTFISAPLMFISAKMVSVSNLSPKDFIPSLERFEFDISIVGVFVCIILLVVFHFKRNMWSSPQKITICLVIAQLFSCLGVLLGHFNLPYTEFIEFYLVKLGDMGSRIWTACLAVSLALMESRNYTTALNLFPIFYGVAWGLPLALLTVIVLYVRILNPPVHPGERFVYGTIEAGITIFILLVSLIVSVVYLILQQRYKRRYARYLVYSREAGGSADTPHGSQDIPSIRREDEPILPVPKNETLGTNNNDDTQPLHHLALLFFLICSIFLNLSLCIWRVIMDELTGVYVELSFLDTALTRGQCLIILFIFGLDIISLLNPLFKRIMDIFSQGEPIVLPNVEDLPSETQHLCDQFNTYHIQPCQAQIVKRKRLKLWEFASCFTGEDLVSWLLSQGLIKDREEGIIYGSHLLTGRVIRHINNTQHFTDDSALFVFYNN</sequence>
<feature type="transmembrane region" description="Helical" evidence="12">
    <location>
        <begin position="584"/>
        <end position="605"/>
    </location>
</feature>
<feature type="transmembrane region" description="Helical" evidence="12">
    <location>
        <begin position="647"/>
        <end position="669"/>
    </location>
</feature>
<dbReference type="InterPro" id="IPR032413">
    <property type="entry name" value="Arm_3"/>
</dbReference>
<dbReference type="GO" id="GO:0016020">
    <property type="term" value="C:membrane"/>
    <property type="evidence" value="ECO:0007669"/>
    <property type="project" value="UniProtKB-SubCell"/>
</dbReference>
<dbReference type="GO" id="GO:0005634">
    <property type="term" value="C:nucleus"/>
    <property type="evidence" value="ECO:0007669"/>
    <property type="project" value="UniProtKB-ARBA"/>
</dbReference>
<dbReference type="Pfam" id="PF01749">
    <property type="entry name" value="IBB"/>
    <property type="match status" value="1"/>
</dbReference>
<dbReference type="GO" id="GO:0006607">
    <property type="term" value="P:NLS-bearing protein import into nucleus"/>
    <property type="evidence" value="ECO:0007669"/>
    <property type="project" value="UniProtKB-ARBA"/>
</dbReference>
<evidence type="ECO:0000256" key="8">
    <source>
        <dbReference type="ARBA" id="ARBA00023136"/>
    </source>
</evidence>
<feature type="transmembrane region" description="Helical" evidence="12">
    <location>
        <begin position="675"/>
        <end position="698"/>
    </location>
</feature>
<keyword evidence="8 12" id="KW-0472">Membrane</keyword>
<feature type="repeat" description="ARM" evidence="9">
    <location>
        <begin position="148"/>
        <end position="191"/>
    </location>
</feature>
<dbReference type="EMBL" id="JAPXFL010000004">
    <property type="protein sequence ID" value="KAK9507598.1"/>
    <property type="molecule type" value="Genomic_DNA"/>
</dbReference>
<dbReference type="GO" id="GO:0035556">
    <property type="term" value="P:intracellular signal transduction"/>
    <property type="evidence" value="ECO:0007669"/>
    <property type="project" value="InterPro"/>
</dbReference>
<feature type="transmembrane region" description="Helical" evidence="12">
    <location>
        <begin position="849"/>
        <end position="871"/>
    </location>
</feature>
<dbReference type="Pfam" id="PF16186">
    <property type="entry name" value="Arm_3"/>
    <property type="match status" value="1"/>
</dbReference>
<keyword evidence="16" id="KW-1185">Reference proteome</keyword>
<keyword evidence="7 12" id="KW-1133">Transmembrane helix</keyword>
<feature type="transmembrane region" description="Helical" evidence="12">
    <location>
        <begin position="1031"/>
        <end position="1051"/>
    </location>
</feature>
<feature type="transmembrane region" description="Helical" evidence="12">
    <location>
        <begin position="963"/>
        <end position="979"/>
    </location>
</feature>
<evidence type="ECO:0000313" key="15">
    <source>
        <dbReference type="EMBL" id="KAK9507598.1"/>
    </source>
</evidence>
<organism evidence="15 16">
    <name type="scientific">Rhynocoris fuscipes</name>
    <dbReference type="NCBI Taxonomy" id="488301"/>
    <lineage>
        <taxon>Eukaryota</taxon>
        <taxon>Metazoa</taxon>
        <taxon>Ecdysozoa</taxon>
        <taxon>Arthropoda</taxon>
        <taxon>Hexapoda</taxon>
        <taxon>Insecta</taxon>
        <taxon>Pterygota</taxon>
        <taxon>Neoptera</taxon>
        <taxon>Paraneoptera</taxon>
        <taxon>Hemiptera</taxon>
        <taxon>Heteroptera</taxon>
        <taxon>Panheteroptera</taxon>
        <taxon>Cimicomorpha</taxon>
        <taxon>Reduviidae</taxon>
        <taxon>Harpactorinae</taxon>
        <taxon>Harpactorini</taxon>
        <taxon>Rhynocoris</taxon>
    </lineage>
</organism>
<evidence type="ECO:0000256" key="4">
    <source>
        <dbReference type="ARBA" id="ARBA00022692"/>
    </source>
</evidence>
<evidence type="ECO:0000256" key="3">
    <source>
        <dbReference type="ARBA" id="ARBA00022448"/>
    </source>
</evidence>
<feature type="transmembrane region" description="Helical" evidence="12">
    <location>
        <begin position="746"/>
        <end position="769"/>
    </location>
</feature>
<dbReference type="Proteomes" id="UP001461498">
    <property type="component" value="Unassembled WGS sequence"/>
</dbReference>
<evidence type="ECO:0000256" key="12">
    <source>
        <dbReference type="SAM" id="Phobius"/>
    </source>
</evidence>
<feature type="transmembrane region" description="Helical" evidence="12">
    <location>
        <begin position="781"/>
        <end position="801"/>
    </location>
</feature>
<dbReference type="PROSITE" id="PS50186">
    <property type="entry name" value="DEP"/>
    <property type="match status" value="1"/>
</dbReference>
<dbReference type="SMART" id="SM00049">
    <property type="entry name" value="DEP"/>
    <property type="match status" value="1"/>
</dbReference>
<dbReference type="Gene3D" id="1.10.10.10">
    <property type="entry name" value="Winged helix-like DNA-binding domain superfamily/Winged helix DNA-binding domain"/>
    <property type="match status" value="1"/>
</dbReference>
<feature type="transmembrane region" description="Helical" evidence="12">
    <location>
        <begin position="1156"/>
        <end position="1179"/>
    </location>
</feature>
<evidence type="ECO:0000259" key="14">
    <source>
        <dbReference type="PROSITE" id="PS51214"/>
    </source>
</evidence>
<dbReference type="InterPro" id="IPR011989">
    <property type="entry name" value="ARM-like"/>
</dbReference>
<protein>
    <recommendedName>
        <fullName evidence="17">Importin subunit alpha</fullName>
    </recommendedName>
</protein>
<accession>A0AAW1D9I7</accession>
<keyword evidence="6" id="KW-0653">Protein transport</keyword>
<dbReference type="Pfam" id="PF00514">
    <property type="entry name" value="Arm"/>
    <property type="match status" value="7"/>
</dbReference>
<feature type="repeat" description="ARM" evidence="9">
    <location>
        <begin position="360"/>
        <end position="402"/>
    </location>
</feature>
<evidence type="ECO:0000256" key="1">
    <source>
        <dbReference type="ARBA" id="ARBA00004141"/>
    </source>
</evidence>
<feature type="transmembrane region" description="Helical" evidence="12">
    <location>
        <begin position="611"/>
        <end position="635"/>
    </location>
</feature>
<keyword evidence="3 10" id="KW-0813">Transport</keyword>
<dbReference type="InterPro" id="IPR016024">
    <property type="entry name" value="ARM-type_fold"/>
</dbReference>
<dbReference type="InterPro" id="IPR036390">
    <property type="entry name" value="WH_DNA-bd_sf"/>
</dbReference>
<feature type="transmembrane region" description="Helical" evidence="12">
    <location>
        <begin position="554"/>
        <end position="572"/>
    </location>
</feature>
<keyword evidence="11" id="KW-0175">Coiled coil</keyword>
<evidence type="ECO:0000313" key="16">
    <source>
        <dbReference type="Proteomes" id="UP001461498"/>
    </source>
</evidence>
<dbReference type="InterPro" id="IPR000225">
    <property type="entry name" value="Armadillo"/>
</dbReference>
<comment type="similarity">
    <text evidence="2">Belongs to the importin alpha family.</text>
</comment>
<dbReference type="PROSITE" id="PS50176">
    <property type="entry name" value="ARM_REPEAT"/>
    <property type="match status" value="3"/>
</dbReference>
<dbReference type="InterPro" id="IPR002652">
    <property type="entry name" value="Importin-a_IBB"/>
</dbReference>
<evidence type="ECO:0000256" key="6">
    <source>
        <dbReference type="ARBA" id="ARBA00022927"/>
    </source>
</evidence>
<dbReference type="SMART" id="SM00185">
    <property type="entry name" value="ARM"/>
    <property type="match status" value="8"/>
</dbReference>
<evidence type="ECO:0000259" key="13">
    <source>
        <dbReference type="PROSITE" id="PS50186"/>
    </source>
</evidence>
<dbReference type="PROSITE" id="PS51214">
    <property type="entry name" value="IBB"/>
    <property type="match status" value="1"/>
</dbReference>
<evidence type="ECO:0000256" key="7">
    <source>
        <dbReference type="ARBA" id="ARBA00022989"/>
    </source>
</evidence>
<dbReference type="InterPro" id="IPR036975">
    <property type="entry name" value="Importin-a_IBB_sf"/>
</dbReference>
<dbReference type="SUPFAM" id="SSF48371">
    <property type="entry name" value="ARM repeat"/>
    <property type="match status" value="1"/>
</dbReference>
<feature type="transmembrane region" description="Helical" evidence="12">
    <location>
        <begin position="924"/>
        <end position="943"/>
    </location>
</feature>
<dbReference type="InterPro" id="IPR000591">
    <property type="entry name" value="DEP_dom"/>
</dbReference>
<dbReference type="PANTHER" id="PTHR23316">
    <property type="entry name" value="IMPORTIN ALPHA"/>
    <property type="match status" value="1"/>
</dbReference>
<evidence type="ECO:0008006" key="17">
    <source>
        <dbReference type="Google" id="ProtNLM"/>
    </source>
</evidence>
<gene>
    <name evidence="15" type="ORF">O3M35_007421</name>
</gene>
<feature type="domain" description="DEP" evidence="13">
    <location>
        <begin position="1234"/>
        <end position="1292"/>
    </location>
</feature>
<proteinExistence type="inferred from homology"/>
<evidence type="ECO:0000256" key="10">
    <source>
        <dbReference type="PROSITE-ProRule" id="PRU00561"/>
    </source>
</evidence>
<dbReference type="Pfam" id="PF00610">
    <property type="entry name" value="DEP"/>
    <property type="match status" value="1"/>
</dbReference>
<feature type="transmembrane region" description="Helical" evidence="12">
    <location>
        <begin position="991"/>
        <end position="1011"/>
    </location>
</feature>
<dbReference type="InterPro" id="IPR036388">
    <property type="entry name" value="WH-like_DNA-bd_sf"/>
</dbReference>
<dbReference type="Pfam" id="PF03547">
    <property type="entry name" value="Mem_trans"/>
    <property type="match status" value="1"/>
</dbReference>
<keyword evidence="4 12" id="KW-0812">Transmembrane</keyword>
<evidence type="ECO:0000256" key="9">
    <source>
        <dbReference type="PROSITE-ProRule" id="PRU00259"/>
    </source>
</evidence>
<evidence type="ECO:0000256" key="11">
    <source>
        <dbReference type="SAM" id="Coils"/>
    </source>
</evidence>
<dbReference type="Gene3D" id="1.25.10.10">
    <property type="entry name" value="Leucine-rich Repeat Variant"/>
    <property type="match status" value="1"/>
</dbReference>
<feature type="transmembrane region" description="Helical" evidence="12">
    <location>
        <begin position="821"/>
        <end position="842"/>
    </location>
</feature>
<comment type="subcellular location">
    <subcellularLocation>
        <location evidence="1">Membrane</location>
        <topology evidence="1">Multi-pass membrane protein</topology>
    </subcellularLocation>
</comment>